<dbReference type="AlphaFoldDB" id="A0A1H7JED4"/>
<dbReference type="OrthoDB" id="9810477at2"/>
<dbReference type="RefSeq" id="WP_090603802.1">
    <property type="nucleotide sequence ID" value="NZ_FNZR01000002.1"/>
</dbReference>
<evidence type="ECO:0000256" key="1">
    <source>
        <dbReference type="SAM" id="Coils"/>
    </source>
</evidence>
<keyword evidence="2" id="KW-1133">Transmembrane helix</keyword>
<dbReference type="FunFam" id="2.70.70.10:FF:000006">
    <property type="entry name" value="M23 family peptidase"/>
    <property type="match status" value="1"/>
</dbReference>
<dbReference type="SUPFAM" id="SSF51261">
    <property type="entry name" value="Duplicated hybrid motif"/>
    <property type="match status" value="1"/>
</dbReference>
<dbReference type="EMBL" id="FNZR01000002">
    <property type="protein sequence ID" value="SEK72896.1"/>
    <property type="molecule type" value="Genomic_DNA"/>
</dbReference>
<reference evidence="5" key="1">
    <citation type="submission" date="2016-10" db="EMBL/GenBank/DDBJ databases">
        <authorList>
            <person name="Varghese N."/>
            <person name="Submissions S."/>
        </authorList>
    </citation>
    <scope>NUCLEOTIDE SEQUENCE [LARGE SCALE GENOMIC DNA]</scope>
    <source>
        <strain evidence="5">Jip14</strain>
    </source>
</reference>
<dbReference type="InterPro" id="IPR016047">
    <property type="entry name" value="M23ase_b-sheet_dom"/>
</dbReference>
<dbReference type="Pfam" id="PF01551">
    <property type="entry name" value="Peptidase_M23"/>
    <property type="match status" value="1"/>
</dbReference>
<keyword evidence="5" id="KW-1185">Reference proteome</keyword>
<dbReference type="InterPro" id="IPR011055">
    <property type="entry name" value="Dup_hybrid_motif"/>
</dbReference>
<dbReference type="Gene3D" id="2.70.70.10">
    <property type="entry name" value="Glucose Permease (Domain IIA)"/>
    <property type="match status" value="1"/>
</dbReference>
<dbReference type="PANTHER" id="PTHR21666">
    <property type="entry name" value="PEPTIDASE-RELATED"/>
    <property type="match status" value="1"/>
</dbReference>
<name>A0A1H7JED4_9SPHI</name>
<feature type="transmembrane region" description="Helical" evidence="2">
    <location>
        <begin position="25"/>
        <end position="51"/>
    </location>
</feature>
<dbReference type="PANTHER" id="PTHR21666:SF286">
    <property type="entry name" value="LIPOPROTEIN NLPD"/>
    <property type="match status" value="1"/>
</dbReference>
<sequence>MAKTKYHYNSHTLKYEKVKTTTKTLALRVLGFFTSSFACGIALLYVGFTVIDSPKEKQLKREVDQMALQYNIMQERLKQIDAALENMQHRDDNIYRIIFEADPIDPDVRKAGFGGVNRYKSLEHFSNSDLMVETAKKLDYISKALYVQSKSYDDLTEMAKSKAEMMASIPAIQPVDSRKTRAGVSGFGIRIHPIYKIRKMHAGIDFTAPVGTPIYATGNGKVESVGIDGGYGRRIVINHGYNYKTLYGHMSRFAVKAGQQVKRGDLIGYVGNTGTSTGPHLHYEVHKNNQPVNPINFIYNDLTPTEYVAILEAASQENQSFD</sequence>
<dbReference type="InterPro" id="IPR050570">
    <property type="entry name" value="Cell_wall_metabolism_enzyme"/>
</dbReference>
<protein>
    <submittedName>
        <fullName evidence="4">Peptidase family M23</fullName>
    </submittedName>
</protein>
<feature type="coiled-coil region" evidence="1">
    <location>
        <begin position="56"/>
        <end position="90"/>
    </location>
</feature>
<gene>
    <name evidence="4" type="ORF">SAMN05421740_102533</name>
</gene>
<keyword evidence="1" id="KW-0175">Coiled coil</keyword>
<evidence type="ECO:0000259" key="3">
    <source>
        <dbReference type="Pfam" id="PF01551"/>
    </source>
</evidence>
<accession>A0A1H7JED4</accession>
<evidence type="ECO:0000313" key="4">
    <source>
        <dbReference type="EMBL" id="SEK72896.1"/>
    </source>
</evidence>
<evidence type="ECO:0000256" key="2">
    <source>
        <dbReference type="SAM" id="Phobius"/>
    </source>
</evidence>
<dbReference type="Proteomes" id="UP000198916">
    <property type="component" value="Unassembled WGS sequence"/>
</dbReference>
<dbReference type="CDD" id="cd12797">
    <property type="entry name" value="M23_peptidase"/>
    <property type="match status" value="1"/>
</dbReference>
<keyword evidence="2" id="KW-0472">Membrane</keyword>
<evidence type="ECO:0000313" key="5">
    <source>
        <dbReference type="Proteomes" id="UP000198916"/>
    </source>
</evidence>
<feature type="domain" description="M23ase beta-sheet core" evidence="3">
    <location>
        <begin position="199"/>
        <end position="294"/>
    </location>
</feature>
<keyword evidence="2" id="KW-0812">Transmembrane</keyword>
<dbReference type="STRING" id="332977.SAMN05421740_102533"/>
<organism evidence="4 5">
    <name type="scientific">Parapedobacter koreensis</name>
    <dbReference type="NCBI Taxonomy" id="332977"/>
    <lineage>
        <taxon>Bacteria</taxon>
        <taxon>Pseudomonadati</taxon>
        <taxon>Bacteroidota</taxon>
        <taxon>Sphingobacteriia</taxon>
        <taxon>Sphingobacteriales</taxon>
        <taxon>Sphingobacteriaceae</taxon>
        <taxon>Parapedobacter</taxon>
    </lineage>
</organism>
<proteinExistence type="predicted"/>
<dbReference type="GO" id="GO:0004222">
    <property type="term" value="F:metalloendopeptidase activity"/>
    <property type="evidence" value="ECO:0007669"/>
    <property type="project" value="TreeGrafter"/>
</dbReference>